<dbReference type="PANTHER" id="PTHR41693">
    <property type="entry name" value="HEME-BINDING PROTEIN 1"/>
    <property type="match status" value="1"/>
</dbReference>
<feature type="chain" id="PRO_5018630581" evidence="2">
    <location>
        <begin position="22"/>
        <end position="165"/>
    </location>
</feature>
<accession>A0A3Q3X6K1</accession>
<evidence type="ECO:0000256" key="2">
    <source>
        <dbReference type="SAM" id="SignalP"/>
    </source>
</evidence>
<sequence length="165" mass="18624">MAPKLSVLLVFLAAGTVTVLAQRRRPAVTSTDDWNYRDGSERVNMRGVANLTQILDNWRFDILTQMRGLLQNEHQSVLPDYARIQPLSDALDDLYKEFNALKTRLGDLTEKFSAIETFIDDMKAGQANLRTSNGSGRWCTGRKKRQAENTIQRRGGGKTRRPGRG</sequence>
<evidence type="ECO:0000313" key="4">
    <source>
        <dbReference type="Proteomes" id="UP000261620"/>
    </source>
</evidence>
<dbReference type="Proteomes" id="UP000261620">
    <property type="component" value="Unplaced"/>
</dbReference>
<proteinExistence type="predicted"/>
<organism evidence="3 4">
    <name type="scientific">Mola mola</name>
    <name type="common">Ocean sunfish</name>
    <name type="synonym">Tetraodon mola</name>
    <dbReference type="NCBI Taxonomy" id="94237"/>
    <lineage>
        <taxon>Eukaryota</taxon>
        <taxon>Metazoa</taxon>
        <taxon>Chordata</taxon>
        <taxon>Craniata</taxon>
        <taxon>Vertebrata</taxon>
        <taxon>Euteleostomi</taxon>
        <taxon>Actinopterygii</taxon>
        <taxon>Neopterygii</taxon>
        <taxon>Teleostei</taxon>
        <taxon>Neoteleostei</taxon>
        <taxon>Acanthomorphata</taxon>
        <taxon>Eupercaria</taxon>
        <taxon>Tetraodontiformes</taxon>
        <taxon>Molidae</taxon>
        <taxon>Mola</taxon>
    </lineage>
</organism>
<reference evidence="3" key="2">
    <citation type="submission" date="2025-09" db="UniProtKB">
        <authorList>
            <consortium name="Ensembl"/>
        </authorList>
    </citation>
    <scope>IDENTIFICATION</scope>
</reference>
<reference evidence="3" key="1">
    <citation type="submission" date="2025-08" db="UniProtKB">
        <authorList>
            <consortium name="Ensembl"/>
        </authorList>
    </citation>
    <scope>IDENTIFICATION</scope>
</reference>
<feature type="compositionally biased region" description="Basic residues" evidence="1">
    <location>
        <begin position="155"/>
        <end position="165"/>
    </location>
</feature>
<keyword evidence="4" id="KW-1185">Reference proteome</keyword>
<protein>
    <submittedName>
        <fullName evidence="3">Uncharacterized protein</fullName>
    </submittedName>
</protein>
<name>A0A3Q3X6K1_MOLML</name>
<feature type="signal peptide" evidence="2">
    <location>
        <begin position="1"/>
        <end position="21"/>
    </location>
</feature>
<dbReference type="Ensembl" id="ENSMMOT00000027093.1">
    <property type="protein sequence ID" value="ENSMMOP00000026638.1"/>
    <property type="gene ID" value="ENSMMOG00000020175.1"/>
</dbReference>
<dbReference type="PANTHER" id="PTHR41693:SF3">
    <property type="entry name" value="SI:CH211-76L23.4"/>
    <property type="match status" value="1"/>
</dbReference>
<keyword evidence="2" id="KW-0732">Signal</keyword>
<dbReference type="OMA" id="VSDEWNY"/>
<evidence type="ECO:0000256" key="1">
    <source>
        <dbReference type="SAM" id="MobiDB-lite"/>
    </source>
</evidence>
<dbReference type="AlphaFoldDB" id="A0A3Q3X6K1"/>
<evidence type="ECO:0000313" key="3">
    <source>
        <dbReference type="Ensembl" id="ENSMMOP00000026638.1"/>
    </source>
</evidence>
<feature type="region of interest" description="Disordered" evidence="1">
    <location>
        <begin position="132"/>
        <end position="165"/>
    </location>
</feature>